<proteinExistence type="inferred from homology"/>
<feature type="domain" description="Peptidase M16 N-terminal" evidence="3">
    <location>
        <begin position="12"/>
        <end position="158"/>
    </location>
</feature>
<dbReference type="PANTHER" id="PTHR11851:SF49">
    <property type="entry name" value="MITOCHONDRIAL-PROCESSING PEPTIDASE SUBUNIT ALPHA"/>
    <property type="match status" value="1"/>
</dbReference>
<dbReference type="Pfam" id="PF05193">
    <property type="entry name" value="Peptidase_M16_C"/>
    <property type="match status" value="1"/>
</dbReference>
<gene>
    <name evidence="5" type="ORF">SAMN02745784_00335</name>
</gene>
<dbReference type="Gene3D" id="3.30.830.10">
    <property type="entry name" value="Metalloenzyme, LuxS/M16 peptidase-like"/>
    <property type="match status" value="2"/>
</dbReference>
<reference evidence="6" key="1">
    <citation type="submission" date="2016-11" db="EMBL/GenBank/DDBJ databases">
        <authorList>
            <person name="Varghese N."/>
            <person name="Submissions S."/>
        </authorList>
    </citation>
    <scope>NUCLEOTIDE SEQUENCE [LARGE SCALE GENOMIC DNA]</scope>
    <source>
        <strain evidence="6">DSM 18095</strain>
    </source>
</reference>
<dbReference type="GO" id="GO:0006508">
    <property type="term" value="P:proteolysis"/>
    <property type="evidence" value="ECO:0007669"/>
    <property type="project" value="InterPro"/>
</dbReference>
<organism evidence="5 6">
    <name type="scientific">Tissierella praeacuta DSM 18095</name>
    <dbReference type="NCBI Taxonomy" id="1123404"/>
    <lineage>
        <taxon>Bacteria</taxon>
        <taxon>Bacillati</taxon>
        <taxon>Bacillota</taxon>
        <taxon>Tissierellia</taxon>
        <taxon>Tissierellales</taxon>
        <taxon>Tissierellaceae</taxon>
        <taxon>Tissierella</taxon>
    </lineage>
</organism>
<dbReference type="InterPro" id="IPR011765">
    <property type="entry name" value="Pept_M16_N"/>
</dbReference>
<dbReference type="InterPro" id="IPR007863">
    <property type="entry name" value="Peptidase_M16_C"/>
</dbReference>
<dbReference type="InterPro" id="IPR001431">
    <property type="entry name" value="Pept_M16_Zn_BS"/>
</dbReference>
<protein>
    <submittedName>
        <fullName evidence="5">Predicted Zn-dependent peptidase</fullName>
    </submittedName>
</protein>
<accession>A0A1M4SI58</accession>
<keyword evidence="6" id="KW-1185">Reference proteome</keyword>
<comment type="similarity">
    <text evidence="1 2">Belongs to the peptidase M16 family.</text>
</comment>
<dbReference type="FunFam" id="3.30.830.10:FF:000008">
    <property type="entry name" value="Mitochondrial-processing peptidase subunit beta"/>
    <property type="match status" value="1"/>
</dbReference>
<dbReference type="GO" id="GO:0046872">
    <property type="term" value="F:metal ion binding"/>
    <property type="evidence" value="ECO:0007669"/>
    <property type="project" value="InterPro"/>
</dbReference>
<evidence type="ECO:0000259" key="3">
    <source>
        <dbReference type="Pfam" id="PF00675"/>
    </source>
</evidence>
<evidence type="ECO:0000259" key="4">
    <source>
        <dbReference type="Pfam" id="PF05193"/>
    </source>
</evidence>
<dbReference type="GeneID" id="90995028"/>
<evidence type="ECO:0000256" key="1">
    <source>
        <dbReference type="ARBA" id="ARBA00007261"/>
    </source>
</evidence>
<feature type="domain" description="Peptidase M16 C-terminal" evidence="4">
    <location>
        <begin position="165"/>
        <end position="339"/>
    </location>
</feature>
<dbReference type="RefSeq" id="WP_072972292.1">
    <property type="nucleotide sequence ID" value="NZ_FQTY01000001.1"/>
</dbReference>
<name>A0A1M4SI58_9FIRM</name>
<dbReference type="EMBL" id="FQTY01000001">
    <property type="protein sequence ID" value="SHE31895.1"/>
    <property type="molecule type" value="Genomic_DNA"/>
</dbReference>
<dbReference type="PROSITE" id="PS00143">
    <property type="entry name" value="INSULINASE"/>
    <property type="match status" value="1"/>
</dbReference>
<evidence type="ECO:0000313" key="6">
    <source>
        <dbReference type="Proteomes" id="UP000184114"/>
    </source>
</evidence>
<dbReference type="Proteomes" id="UP000184114">
    <property type="component" value="Unassembled WGS sequence"/>
</dbReference>
<dbReference type="AlphaFoldDB" id="A0A1M4SI58"/>
<dbReference type="STRING" id="1123404.SAMN02745784_00335"/>
<sequence>MYIIDKLDNGIRVVMERIPYVNSVSIGVIVDNGSAKEDKHNNGVSHFIEHMLFKGTGKRTAKNIAETIDNIGGQLNAFTGKETTCYYAKVLYNHIDIAIDVLADMLTNSNFSESDIEKEKAVIIEEINMYLDSPEDMVSELLNEIMFKDTSLGHPILGIEESIKNLNKEKIINYFFDSYIPENIVISLAGKIDTKEVFKMLNHYFGNFNDSNKCNSRTKNTYRFTNKLKGINKSTEQLNFCIGMEGLPIISENIEALLVLNNIFGGSMSSRLFQKIREDLGLAYAIESYPSFYKDTGILSIYTGLHPAQLLKTVKYIGNEIDDIRKNLISKDELDKSKEHLKGSYVLGMEGTFSRMYEIGKSILIFNKVQSPDEILNRISKVNLSNIEEIIKIIFNKETINIAYVGDIKNQKLIEQKIKNILF</sequence>
<dbReference type="PANTHER" id="PTHR11851">
    <property type="entry name" value="METALLOPROTEASE"/>
    <property type="match status" value="1"/>
</dbReference>
<dbReference type="InterPro" id="IPR011249">
    <property type="entry name" value="Metalloenz_LuxS/M16"/>
</dbReference>
<dbReference type="GO" id="GO:0004222">
    <property type="term" value="F:metalloendopeptidase activity"/>
    <property type="evidence" value="ECO:0007669"/>
    <property type="project" value="InterPro"/>
</dbReference>
<evidence type="ECO:0000313" key="5">
    <source>
        <dbReference type="EMBL" id="SHE31895.1"/>
    </source>
</evidence>
<dbReference type="SUPFAM" id="SSF63411">
    <property type="entry name" value="LuxS/MPP-like metallohydrolase"/>
    <property type="match status" value="2"/>
</dbReference>
<dbReference type="InterPro" id="IPR050361">
    <property type="entry name" value="MPP/UQCRC_Complex"/>
</dbReference>
<evidence type="ECO:0000256" key="2">
    <source>
        <dbReference type="RuleBase" id="RU004447"/>
    </source>
</evidence>
<dbReference type="Pfam" id="PF00675">
    <property type="entry name" value="Peptidase_M16"/>
    <property type="match status" value="1"/>
</dbReference>